<dbReference type="AlphaFoldDB" id="A0A521G2Q3"/>
<reference evidence="1" key="1">
    <citation type="submission" date="2017-07" db="EMBL/GenBank/DDBJ databases">
        <title>The cable genome - Insights into the physiology and evolution of filamentous bacteria capable of sulfide oxidation via long distance electron transfer.</title>
        <authorList>
            <person name="Thorup C."/>
            <person name="Bjerg J.T."/>
            <person name="Schreiber L."/>
            <person name="Nielsen L.P."/>
            <person name="Kjeldsen K.U."/>
            <person name="Boesen T."/>
            <person name="Boggild A."/>
            <person name="Meysman F."/>
            <person name="Geelhoed J."/>
            <person name="Schramm A."/>
        </authorList>
    </citation>
    <scope>NUCLEOTIDE SEQUENCE [LARGE SCALE GENOMIC DNA]</scope>
    <source>
        <strain evidence="1">GS</strain>
    </source>
</reference>
<comment type="caution">
    <text evidence="1">The sequence shown here is derived from an EMBL/GenBank/DDBJ whole genome shotgun (WGS) entry which is preliminary data.</text>
</comment>
<proteinExistence type="predicted"/>
<accession>A0A521G2Q3</accession>
<organism evidence="1 2">
    <name type="scientific">Candidatus Electronema aureum</name>
    <dbReference type="NCBI Taxonomy" id="2005002"/>
    <lineage>
        <taxon>Bacteria</taxon>
        <taxon>Pseudomonadati</taxon>
        <taxon>Thermodesulfobacteriota</taxon>
        <taxon>Desulfobulbia</taxon>
        <taxon>Desulfobulbales</taxon>
        <taxon>Desulfobulbaceae</taxon>
        <taxon>Candidatus Electronema</taxon>
    </lineage>
</organism>
<dbReference type="InterPro" id="IPR010106">
    <property type="entry name" value="RpnA"/>
</dbReference>
<sequence>MEKLIRFDWAIKKLLRDKANFSVLEGFLSAVLNEDVTVVNLLESESNQEDSFDKFNRVDLLVENSKKELLLIEVQVKSEYDFFHRIAYGVAKLMSEYLEKGQPYREIKKIISVSITYFSLGIGTDYLYYGSTNFVGLHTGDILALTEKQQELFGISEVRKIFPEHYLIRVEDFPDKVQSALDEWIYMLKHSEVRPDFRAKHIQEASARLRIMNLDEPQRKAYDEYMQNVSYQQSMLWSSREEGKHEEKIAIARNLLAHGIALEVIAASTGLSSGEIATLQKGEDHAVP</sequence>
<evidence type="ECO:0000313" key="2">
    <source>
        <dbReference type="Proteomes" id="UP000316238"/>
    </source>
</evidence>
<dbReference type="PANTHER" id="PTHR41317:SF1">
    <property type="entry name" value="PD-(D_E)XK NUCLEASE FAMILY TRANSPOSASE"/>
    <property type="match status" value="1"/>
</dbReference>
<gene>
    <name evidence="1" type="ORF">CDV28_10851</name>
</gene>
<dbReference type="EMBL" id="NQJD01000008">
    <property type="protein sequence ID" value="TAA75312.1"/>
    <property type="molecule type" value="Genomic_DNA"/>
</dbReference>
<dbReference type="PANTHER" id="PTHR41317">
    <property type="entry name" value="PD-(D_E)XK NUCLEASE FAMILY TRANSPOSASE"/>
    <property type="match status" value="1"/>
</dbReference>
<name>A0A521G2Q3_9BACT</name>
<evidence type="ECO:0008006" key="3">
    <source>
        <dbReference type="Google" id="ProtNLM"/>
    </source>
</evidence>
<dbReference type="Pfam" id="PF12784">
    <property type="entry name" value="PDDEXK_2"/>
    <property type="match status" value="1"/>
</dbReference>
<protein>
    <recommendedName>
        <fullName evidence="3">Rpn family recombination-promoting nuclease/putative transposase</fullName>
    </recommendedName>
</protein>
<keyword evidence="2" id="KW-1185">Reference proteome</keyword>
<evidence type="ECO:0000313" key="1">
    <source>
        <dbReference type="EMBL" id="TAA75312.1"/>
    </source>
</evidence>
<dbReference type="NCBIfam" id="TIGR01784">
    <property type="entry name" value="T_den_put_tspse"/>
    <property type="match status" value="1"/>
</dbReference>
<dbReference type="Proteomes" id="UP000316238">
    <property type="component" value="Unassembled WGS sequence"/>
</dbReference>